<dbReference type="GO" id="GO:0046872">
    <property type="term" value="F:metal ion binding"/>
    <property type="evidence" value="ECO:0007669"/>
    <property type="project" value="InterPro"/>
</dbReference>
<dbReference type="Gene3D" id="3.30.70.100">
    <property type="match status" value="1"/>
</dbReference>
<dbReference type="Pfam" id="PF00403">
    <property type="entry name" value="HMA"/>
    <property type="match status" value="1"/>
</dbReference>
<dbReference type="OrthoDB" id="677920at2"/>
<dbReference type="EMBL" id="JACWLN010000009">
    <property type="protein sequence ID" value="MBD1262240.1"/>
    <property type="molecule type" value="Genomic_DNA"/>
</dbReference>
<proteinExistence type="predicted"/>
<evidence type="ECO:0000313" key="5">
    <source>
        <dbReference type="Proteomes" id="UP000651837"/>
    </source>
</evidence>
<dbReference type="CDD" id="cd00371">
    <property type="entry name" value="HMA"/>
    <property type="match status" value="1"/>
</dbReference>
<comment type="caution">
    <text evidence="3">The sequence shown here is derived from an EMBL/GenBank/DDBJ whole genome shotgun (WGS) entry which is preliminary data.</text>
</comment>
<name>A0A316DUR3_9FLAO</name>
<organism evidence="3 4">
    <name type="scientific">Maribacter polysiphoniae</name>
    <dbReference type="NCBI Taxonomy" id="429344"/>
    <lineage>
        <taxon>Bacteria</taxon>
        <taxon>Pseudomonadati</taxon>
        <taxon>Bacteroidota</taxon>
        <taxon>Flavobacteriia</taxon>
        <taxon>Flavobacteriales</taxon>
        <taxon>Flavobacteriaceae</taxon>
        <taxon>Maribacter</taxon>
    </lineage>
</organism>
<dbReference type="AlphaFoldDB" id="A0A316DUR3"/>
<evidence type="ECO:0000313" key="4">
    <source>
        <dbReference type="Proteomes" id="UP000245667"/>
    </source>
</evidence>
<evidence type="ECO:0000313" key="3">
    <source>
        <dbReference type="EMBL" id="PWK21496.1"/>
    </source>
</evidence>
<dbReference type="RefSeq" id="WP_109653636.1">
    <property type="nucleotide sequence ID" value="NZ_CAJQNU010000073.1"/>
</dbReference>
<keyword evidence="5" id="KW-1185">Reference proteome</keyword>
<feature type="domain" description="HMA" evidence="1">
    <location>
        <begin position="1"/>
        <end position="66"/>
    </location>
</feature>
<dbReference type="PROSITE" id="PS50846">
    <property type="entry name" value="HMA_2"/>
    <property type="match status" value="1"/>
</dbReference>
<dbReference type="InterPro" id="IPR036163">
    <property type="entry name" value="HMA_dom_sf"/>
</dbReference>
<dbReference type="Proteomes" id="UP000245667">
    <property type="component" value="Unassembled WGS sequence"/>
</dbReference>
<evidence type="ECO:0000259" key="1">
    <source>
        <dbReference type="PROSITE" id="PS50846"/>
    </source>
</evidence>
<accession>A0A316DUR3</accession>
<dbReference type="SUPFAM" id="SSF55008">
    <property type="entry name" value="HMA, heavy metal-associated domain"/>
    <property type="match status" value="1"/>
</dbReference>
<sequence>MKATIIVQNLKCDGCARTITNKLSEIEHISEVDVITESSSVTFTYVAAEDTLRVKDKLKELGYPSVDSKNTLATKAKSFVSCATGKMSKE</sequence>
<dbReference type="EMBL" id="QGGQ01000011">
    <property type="protein sequence ID" value="PWK21496.1"/>
    <property type="molecule type" value="Genomic_DNA"/>
</dbReference>
<reference evidence="3 4" key="1">
    <citation type="submission" date="2018-05" db="EMBL/GenBank/DDBJ databases">
        <title>Genomic Encyclopedia of Archaeal and Bacterial Type Strains, Phase II (KMG-II): from individual species to whole genera.</title>
        <authorList>
            <person name="Goeker M."/>
        </authorList>
    </citation>
    <scope>NUCLEOTIDE SEQUENCE [LARGE SCALE GENOMIC DNA]</scope>
    <source>
        <strain evidence="3 4">DSM 23514</strain>
    </source>
</reference>
<gene>
    <name evidence="2" type="ORF">HZY62_16690</name>
    <name evidence="3" type="ORF">LX92_03647</name>
</gene>
<dbReference type="Proteomes" id="UP000651837">
    <property type="component" value="Unassembled WGS sequence"/>
</dbReference>
<protein>
    <submittedName>
        <fullName evidence="3">Copper chaperone CopZ</fullName>
    </submittedName>
    <submittedName>
        <fullName evidence="2">Heavy-metal-associated domain-containing protein</fullName>
    </submittedName>
</protein>
<evidence type="ECO:0000313" key="2">
    <source>
        <dbReference type="EMBL" id="MBD1262240.1"/>
    </source>
</evidence>
<dbReference type="InterPro" id="IPR006121">
    <property type="entry name" value="HMA_dom"/>
</dbReference>
<reference evidence="2 5" key="2">
    <citation type="submission" date="2020-07" db="EMBL/GenBank/DDBJ databases">
        <title>The draft genome sequence of Maribacter polysiphoniae KCTC 22021.</title>
        <authorList>
            <person name="Mu L."/>
        </authorList>
    </citation>
    <scope>NUCLEOTIDE SEQUENCE [LARGE SCALE GENOMIC DNA]</scope>
    <source>
        <strain evidence="2 5">KCTC 22021</strain>
    </source>
</reference>